<evidence type="ECO:0000313" key="1">
    <source>
        <dbReference type="EMBL" id="VVC29313.1"/>
    </source>
</evidence>
<proteinExistence type="predicted"/>
<protein>
    <submittedName>
        <fullName evidence="1">Uncharacterized protein</fullName>
    </submittedName>
</protein>
<sequence>MRTDVVERLKEERERMNAKKETIHDGDRSRNVVSAVKTERLREIERISKSKRRRRRYGAYSVPLSNVNAKLFSLANLNEFFSERRSNQMYTFGVGFQNVDSSKLIVFEKRKLLFCYNDEFE</sequence>
<dbReference type="AlphaFoldDB" id="A0A5E4MHG7"/>
<gene>
    <name evidence="1" type="ORF">CINCED_3A003362</name>
</gene>
<accession>A0A5E4MHG7</accession>
<name>A0A5E4MHG7_9HEMI</name>
<evidence type="ECO:0000313" key="2">
    <source>
        <dbReference type="Proteomes" id="UP000325440"/>
    </source>
</evidence>
<reference evidence="1 2" key="1">
    <citation type="submission" date="2019-08" db="EMBL/GenBank/DDBJ databases">
        <authorList>
            <person name="Alioto T."/>
            <person name="Alioto T."/>
            <person name="Gomez Garrido J."/>
        </authorList>
    </citation>
    <scope>NUCLEOTIDE SEQUENCE [LARGE SCALE GENOMIC DNA]</scope>
</reference>
<dbReference type="EMBL" id="CABPRJ010000490">
    <property type="protein sequence ID" value="VVC29313.1"/>
    <property type="molecule type" value="Genomic_DNA"/>
</dbReference>
<dbReference type="Proteomes" id="UP000325440">
    <property type="component" value="Unassembled WGS sequence"/>
</dbReference>
<keyword evidence="2" id="KW-1185">Reference proteome</keyword>
<organism evidence="1 2">
    <name type="scientific">Cinara cedri</name>
    <dbReference type="NCBI Taxonomy" id="506608"/>
    <lineage>
        <taxon>Eukaryota</taxon>
        <taxon>Metazoa</taxon>
        <taxon>Ecdysozoa</taxon>
        <taxon>Arthropoda</taxon>
        <taxon>Hexapoda</taxon>
        <taxon>Insecta</taxon>
        <taxon>Pterygota</taxon>
        <taxon>Neoptera</taxon>
        <taxon>Paraneoptera</taxon>
        <taxon>Hemiptera</taxon>
        <taxon>Sternorrhyncha</taxon>
        <taxon>Aphidomorpha</taxon>
        <taxon>Aphidoidea</taxon>
        <taxon>Aphididae</taxon>
        <taxon>Lachninae</taxon>
        <taxon>Cinara</taxon>
    </lineage>
</organism>